<evidence type="ECO:0000256" key="2">
    <source>
        <dbReference type="PROSITE-ProRule" id="PRU00335"/>
    </source>
</evidence>
<feature type="DNA-binding region" description="H-T-H motif" evidence="2">
    <location>
        <begin position="21"/>
        <end position="40"/>
    </location>
</feature>
<dbReference type="PROSITE" id="PS50977">
    <property type="entry name" value="HTH_TETR_2"/>
    <property type="match status" value="1"/>
</dbReference>
<organism evidence="4 5">
    <name type="scientific">Mycolicibacterium helvum</name>
    <dbReference type="NCBI Taxonomy" id="1534349"/>
    <lineage>
        <taxon>Bacteria</taxon>
        <taxon>Bacillati</taxon>
        <taxon>Actinomycetota</taxon>
        <taxon>Actinomycetes</taxon>
        <taxon>Mycobacteriales</taxon>
        <taxon>Mycobacteriaceae</taxon>
        <taxon>Mycolicibacterium</taxon>
    </lineage>
</organism>
<dbReference type="Pfam" id="PF00440">
    <property type="entry name" value="TetR_N"/>
    <property type="match status" value="1"/>
</dbReference>
<dbReference type="Gene3D" id="1.10.357.10">
    <property type="entry name" value="Tetracycline Repressor, domain 2"/>
    <property type="match status" value="1"/>
</dbReference>
<sequence>MPAVLDAAATLFAERGPARTSLRDVATEAGVTYGLVFRHFGTKENLIAAVLDHLGDRLLELINDRQRGEDFDTAVNTHAVVVARALLDGFPADKLQTRFPGVDILIDELSDAFDTELEARLAAANAVALQVGWLLLEPYLRAATGLTETPQETVDDAVNATLATITRASSPRRFRT</sequence>
<protein>
    <submittedName>
        <fullName evidence="4">HTH-type transcriptional repressor</fullName>
    </submittedName>
</protein>
<dbReference type="EMBL" id="AP022596">
    <property type="protein sequence ID" value="BBY64026.1"/>
    <property type="molecule type" value="Genomic_DNA"/>
</dbReference>
<proteinExistence type="predicted"/>
<dbReference type="InterPro" id="IPR009057">
    <property type="entry name" value="Homeodomain-like_sf"/>
</dbReference>
<feature type="domain" description="HTH tetR-type" evidence="3">
    <location>
        <begin position="1"/>
        <end position="58"/>
    </location>
</feature>
<dbReference type="KEGG" id="mhev:MHEL_22690"/>
<dbReference type="GO" id="GO:0003700">
    <property type="term" value="F:DNA-binding transcription factor activity"/>
    <property type="evidence" value="ECO:0007669"/>
    <property type="project" value="TreeGrafter"/>
</dbReference>
<accession>A0A7I7T7C4</accession>
<dbReference type="InterPro" id="IPR023772">
    <property type="entry name" value="DNA-bd_HTH_TetR-type_CS"/>
</dbReference>
<dbReference type="InterPro" id="IPR050109">
    <property type="entry name" value="HTH-type_TetR-like_transc_reg"/>
</dbReference>
<dbReference type="SUPFAM" id="SSF46689">
    <property type="entry name" value="Homeodomain-like"/>
    <property type="match status" value="1"/>
</dbReference>
<reference evidence="4 5" key="1">
    <citation type="journal article" date="2019" name="Emerg. Microbes Infect.">
        <title>Comprehensive subspecies identification of 175 nontuberculous mycobacteria species based on 7547 genomic profiles.</title>
        <authorList>
            <person name="Matsumoto Y."/>
            <person name="Kinjo T."/>
            <person name="Motooka D."/>
            <person name="Nabeya D."/>
            <person name="Jung N."/>
            <person name="Uechi K."/>
            <person name="Horii T."/>
            <person name="Iida T."/>
            <person name="Fujita J."/>
            <person name="Nakamura S."/>
        </authorList>
    </citation>
    <scope>NUCLEOTIDE SEQUENCE [LARGE SCALE GENOMIC DNA]</scope>
    <source>
        <strain evidence="4 5">JCM 30396</strain>
    </source>
</reference>
<keyword evidence="5" id="KW-1185">Reference proteome</keyword>
<dbReference type="InterPro" id="IPR001647">
    <property type="entry name" value="HTH_TetR"/>
</dbReference>
<gene>
    <name evidence="4" type="ORF">MHEL_22690</name>
</gene>
<dbReference type="Proteomes" id="UP000467148">
    <property type="component" value="Chromosome"/>
</dbReference>
<dbReference type="PANTHER" id="PTHR30055:SF153">
    <property type="entry name" value="HTH-TYPE TRANSCRIPTIONAL REPRESSOR RV3405C"/>
    <property type="match status" value="1"/>
</dbReference>
<dbReference type="PRINTS" id="PR00455">
    <property type="entry name" value="HTHTETR"/>
</dbReference>
<evidence type="ECO:0000313" key="4">
    <source>
        <dbReference type="EMBL" id="BBY64026.1"/>
    </source>
</evidence>
<dbReference type="PANTHER" id="PTHR30055">
    <property type="entry name" value="HTH-TYPE TRANSCRIPTIONAL REGULATOR RUTR"/>
    <property type="match status" value="1"/>
</dbReference>
<evidence type="ECO:0000259" key="3">
    <source>
        <dbReference type="PROSITE" id="PS50977"/>
    </source>
</evidence>
<evidence type="ECO:0000256" key="1">
    <source>
        <dbReference type="ARBA" id="ARBA00023125"/>
    </source>
</evidence>
<dbReference type="AlphaFoldDB" id="A0A7I7T7C4"/>
<dbReference type="PROSITE" id="PS01081">
    <property type="entry name" value="HTH_TETR_1"/>
    <property type="match status" value="1"/>
</dbReference>
<dbReference type="GO" id="GO:0000976">
    <property type="term" value="F:transcription cis-regulatory region binding"/>
    <property type="evidence" value="ECO:0007669"/>
    <property type="project" value="TreeGrafter"/>
</dbReference>
<name>A0A7I7T7C4_9MYCO</name>
<keyword evidence="1 2" id="KW-0238">DNA-binding</keyword>
<evidence type="ECO:0000313" key="5">
    <source>
        <dbReference type="Proteomes" id="UP000467148"/>
    </source>
</evidence>